<sequence length="282" mass="30651">MKIKATYLFLFAMVCGLFSSCMNGDWDEPDFTDGAPFGNNSLTEHNVITIAELIKKYPNVFASTDQNKQIDENIMIKGRITGNDLGGNIYKQVVLQDNTAAIIIAVNEGGLNGYLAEGAEILVDLKGLYIGGYRKMPEIGAPYQGNSIGRMQKDIWSKHFKITGSPDANAIRPVDFATVKSNMNANCGKLVTLKGVTFKNADGKATFTSGTAVGNAVNQELDGYGTNVVVRTSTYADFAAMTLPYDATAKKKQSADITGIATRYNNTWQILIRKTSDIKVNK</sequence>
<keyword evidence="4" id="KW-1185">Reference proteome</keyword>
<dbReference type="Proteomes" id="UP000002772">
    <property type="component" value="Unassembled WGS sequence"/>
</dbReference>
<protein>
    <submittedName>
        <fullName evidence="3">Putative lipoprotein</fullName>
    </submittedName>
</protein>
<dbReference type="eggNOG" id="COG4085">
    <property type="taxonomic scope" value="Bacteria"/>
</dbReference>
<dbReference type="Pfam" id="PF18942">
    <property type="entry name" value="DUF5689"/>
    <property type="match status" value="1"/>
</dbReference>
<dbReference type="RefSeq" id="WP_007575155.1">
    <property type="nucleotide sequence ID" value="NZ_BPTS01000002.1"/>
</dbReference>
<keyword evidence="1" id="KW-0732">Signal</keyword>
<proteinExistence type="predicted"/>
<name>F8N7Y7_9BACT</name>
<accession>F8N7Y7</accession>
<evidence type="ECO:0000313" key="4">
    <source>
        <dbReference type="Proteomes" id="UP000002772"/>
    </source>
</evidence>
<dbReference type="HOGENOM" id="CLU_056926_0_0_10"/>
<evidence type="ECO:0000259" key="2">
    <source>
        <dbReference type="Pfam" id="PF18942"/>
    </source>
</evidence>
<dbReference type="InterPro" id="IPR043744">
    <property type="entry name" value="DUF5689"/>
</dbReference>
<organism evidence="3 4">
    <name type="scientific">Hallella multisaccharivorax DSM 17128</name>
    <dbReference type="NCBI Taxonomy" id="688246"/>
    <lineage>
        <taxon>Bacteria</taxon>
        <taxon>Pseudomonadati</taxon>
        <taxon>Bacteroidota</taxon>
        <taxon>Bacteroidia</taxon>
        <taxon>Bacteroidales</taxon>
        <taxon>Prevotellaceae</taxon>
        <taxon>Hallella</taxon>
    </lineage>
</organism>
<dbReference type="PROSITE" id="PS51257">
    <property type="entry name" value="PROKAR_LIPOPROTEIN"/>
    <property type="match status" value="1"/>
</dbReference>
<feature type="domain" description="DUF5689" evidence="2">
    <location>
        <begin position="46"/>
        <end position="278"/>
    </location>
</feature>
<evidence type="ECO:0000256" key="1">
    <source>
        <dbReference type="SAM" id="SignalP"/>
    </source>
</evidence>
<keyword evidence="3" id="KW-0449">Lipoprotein</keyword>
<dbReference type="STRING" id="688246.Premu_2143"/>
<evidence type="ECO:0000313" key="3">
    <source>
        <dbReference type="EMBL" id="EGN57533.1"/>
    </source>
</evidence>
<dbReference type="EMBL" id="GL945017">
    <property type="protein sequence ID" value="EGN57533.1"/>
    <property type="molecule type" value="Genomic_DNA"/>
</dbReference>
<feature type="signal peptide" evidence="1">
    <location>
        <begin position="1"/>
        <end position="23"/>
    </location>
</feature>
<reference evidence="4" key="1">
    <citation type="journal article" date="2011" name="Stand. Genomic Sci.">
        <title>Non-contiguous finished genome sequence of the opportunistic oral pathogen Prevotella multisaccharivorax type strain (PPPA20).</title>
        <authorList>
            <person name="Pati A."/>
            <person name="Gronow S."/>
            <person name="Lu M."/>
            <person name="Lapidus A."/>
            <person name="Nolan M."/>
            <person name="Lucas S."/>
            <person name="Hammon N."/>
            <person name="Deshpande S."/>
            <person name="Cheng J.F."/>
            <person name="Tapia R."/>
            <person name="Han C."/>
            <person name="Goodwin L."/>
            <person name="Pitluck S."/>
            <person name="Liolios K."/>
            <person name="Pagani I."/>
            <person name="Mavromatis K."/>
            <person name="Mikhailova N."/>
            <person name="Huntemann M."/>
            <person name="Chen A."/>
            <person name="Palaniappan K."/>
            <person name="Land M."/>
            <person name="Hauser L."/>
            <person name="Detter J.C."/>
            <person name="Brambilla E.M."/>
            <person name="Rohde M."/>
            <person name="Goker M."/>
            <person name="Woyke T."/>
            <person name="Bristow J."/>
            <person name="Eisen J.A."/>
            <person name="Markowitz V."/>
            <person name="Hugenholtz P."/>
            <person name="Kyrpides N.C."/>
            <person name="Klenk H.P."/>
            <person name="Ivanova N."/>
        </authorList>
    </citation>
    <scope>NUCLEOTIDE SEQUENCE [LARGE SCALE GENOMIC DNA]</scope>
    <source>
        <strain evidence="4">DSM 17128</strain>
    </source>
</reference>
<feature type="chain" id="PRO_5003375715" evidence="1">
    <location>
        <begin position="24"/>
        <end position="282"/>
    </location>
</feature>
<dbReference type="AlphaFoldDB" id="F8N7Y7"/>
<gene>
    <name evidence="3" type="ORF">Premu_2143</name>
</gene>